<dbReference type="PANTHER" id="PTHR43280">
    <property type="entry name" value="ARAC-FAMILY TRANSCRIPTIONAL REGULATOR"/>
    <property type="match status" value="1"/>
</dbReference>
<dbReference type="EMBL" id="CP003555">
    <property type="protein sequence ID" value="AFK61370.1"/>
    <property type="molecule type" value="Genomic_DNA"/>
</dbReference>
<dbReference type="PROSITE" id="PS00041">
    <property type="entry name" value="HTH_ARAC_FAMILY_1"/>
    <property type="match status" value="1"/>
</dbReference>
<keyword evidence="6" id="KW-1185">Reference proteome</keyword>
<evidence type="ECO:0000259" key="4">
    <source>
        <dbReference type="PROSITE" id="PS01124"/>
    </source>
</evidence>
<keyword evidence="3" id="KW-0804">Transcription</keyword>
<proteinExistence type="predicted"/>
<evidence type="ECO:0000256" key="1">
    <source>
        <dbReference type="ARBA" id="ARBA00023015"/>
    </source>
</evidence>
<accession>I3U8N2</accession>
<dbReference type="PROSITE" id="PS01124">
    <property type="entry name" value="HTH_ARAC_FAMILY_2"/>
    <property type="match status" value="1"/>
</dbReference>
<evidence type="ECO:0000256" key="3">
    <source>
        <dbReference type="ARBA" id="ARBA00023163"/>
    </source>
</evidence>
<gene>
    <name evidence="5" type="ordered locus">TKWG_04050</name>
</gene>
<dbReference type="KEGG" id="aka:TKWG_04050"/>
<evidence type="ECO:0000313" key="5">
    <source>
        <dbReference type="EMBL" id="AFK61370.1"/>
    </source>
</evidence>
<dbReference type="SUPFAM" id="SSF46689">
    <property type="entry name" value="Homeodomain-like"/>
    <property type="match status" value="1"/>
</dbReference>
<reference evidence="6" key="2">
    <citation type="journal article" date="2013" name="PLoS ONE">
        <title>Genome implosion elicits host-confinement in Alcaligenaceae: evidence from the comparative genomics of Tetrathiobacter kashmirensis, a pathogen in the making.</title>
        <authorList>
            <person name="Ghosh W."/>
            <person name="Alam M."/>
            <person name="Roy C."/>
            <person name="Pyne P."/>
            <person name="George A."/>
            <person name="Chakraborty R."/>
            <person name="Majumder S."/>
            <person name="Agarwal A."/>
            <person name="Chakraborty S."/>
            <person name="Majumdar S."/>
            <person name="Gupta S.K."/>
        </authorList>
    </citation>
    <scope>NUCLEOTIDE SEQUENCE [LARGE SCALE GENOMIC DNA]</scope>
    <source>
        <strain evidence="6">WT001</strain>
    </source>
</reference>
<dbReference type="GO" id="GO:0043565">
    <property type="term" value="F:sequence-specific DNA binding"/>
    <property type="evidence" value="ECO:0007669"/>
    <property type="project" value="InterPro"/>
</dbReference>
<dbReference type="HOGENOM" id="CLU_791393_0_0_4"/>
<name>I3U8N2_ADVKW</name>
<keyword evidence="1" id="KW-0805">Transcription regulation</keyword>
<feature type="domain" description="HTH araC/xylS-type" evidence="4">
    <location>
        <begin position="231"/>
        <end position="334"/>
    </location>
</feature>
<dbReference type="GO" id="GO:0003700">
    <property type="term" value="F:DNA-binding transcription factor activity"/>
    <property type="evidence" value="ECO:0007669"/>
    <property type="project" value="InterPro"/>
</dbReference>
<keyword evidence="2" id="KW-0238">DNA-binding</keyword>
<evidence type="ECO:0000256" key="2">
    <source>
        <dbReference type="ARBA" id="ARBA00023125"/>
    </source>
</evidence>
<organism evidence="5 6">
    <name type="scientific">Advenella kashmirensis (strain DSM 17095 / LMG 22695 / WT001)</name>
    <name type="common">Tetrathiobacter kashmirensis</name>
    <dbReference type="NCBI Taxonomy" id="1036672"/>
    <lineage>
        <taxon>Bacteria</taxon>
        <taxon>Pseudomonadati</taxon>
        <taxon>Pseudomonadota</taxon>
        <taxon>Betaproteobacteria</taxon>
        <taxon>Burkholderiales</taxon>
        <taxon>Alcaligenaceae</taxon>
    </lineage>
</organism>
<dbReference type="InterPro" id="IPR018060">
    <property type="entry name" value="HTH_AraC"/>
</dbReference>
<protein>
    <submittedName>
        <fullName evidence="5">AraC family transcriptional regulator</fullName>
    </submittedName>
</protein>
<dbReference type="InterPro" id="IPR009057">
    <property type="entry name" value="Homeodomain-like_sf"/>
</dbReference>
<dbReference type="AlphaFoldDB" id="I3U8N2"/>
<dbReference type="PANTHER" id="PTHR43280:SF2">
    <property type="entry name" value="HTH-TYPE TRANSCRIPTIONAL REGULATOR EXSA"/>
    <property type="match status" value="1"/>
</dbReference>
<dbReference type="STRING" id="1036672.TKWG_04050"/>
<dbReference type="InterPro" id="IPR018062">
    <property type="entry name" value="HTH_AraC-typ_CS"/>
</dbReference>
<dbReference type="OrthoDB" id="6506763at2"/>
<dbReference type="Gene3D" id="1.10.10.60">
    <property type="entry name" value="Homeodomain-like"/>
    <property type="match status" value="1"/>
</dbReference>
<evidence type="ECO:0000313" key="6">
    <source>
        <dbReference type="Proteomes" id="UP000005267"/>
    </source>
</evidence>
<dbReference type="Proteomes" id="UP000005267">
    <property type="component" value="Chromosome"/>
</dbReference>
<dbReference type="SMART" id="SM00342">
    <property type="entry name" value="HTH_ARAC"/>
    <property type="match status" value="1"/>
</dbReference>
<reference evidence="5 6" key="1">
    <citation type="journal article" date="2011" name="J. Bacteriol.">
        <title>Whole-genome shotgun sequencing of the sulfur-oxidizing chemoautotroph Tetrathiobacter kashmirensis.</title>
        <authorList>
            <person name="Ghosh W."/>
            <person name="George A."/>
            <person name="Agarwal A."/>
            <person name="Raj P."/>
            <person name="Alam M."/>
            <person name="Pyne P."/>
            <person name="Das Gupta S.K."/>
        </authorList>
    </citation>
    <scope>NUCLEOTIDE SEQUENCE [LARGE SCALE GENOMIC DNA]</scope>
    <source>
        <strain evidence="5 6">WT001</strain>
    </source>
</reference>
<sequence length="345" mass="38666">MHFKDFVNGLSEPFRLNSVMADADISLPRFNQILPQILSNAKLHPATQPAHGFRVNLSAFALTASASVVMLQANHADLIWAPAASNSPQWLLLHTREAAEFTDNTNSCTLQAGDLLLIHSSGSASLRPHLNLDCTIVALQESCVGHRQSLFRQACNQRFRPDSGWAKVLAICLRDLNEPFMERIASVPSDQAVCLDTVRLLAGMTIGQNIHHRLASRSPEKNYQARHNLYTEITLWLYLNSSQISLTGEKVAREFRISVRTLHKLFRQFNDSATFAMFLNDIRMLNARNLLRDSLLGYLKIGDIGWLCGFSDPAHFGKVFKKYYSITPGKMRDIARGRDESQASS</sequence>
<dbReference type="Pfam" id="PF12833">
    <property type="entry name" value="HTH_18"/>
    <property type="match status" value="1"/>
</dbReference>